<evidence type="ECO:0000313" key="3">
    <source>
        <dbReference type="Proteomes" id="UP000319342"/>
    </source>
</evidence>
<feature type="compositionally biased region" description="Basic and acidic residues" evidence="1">
    <location>
        <begin position="37"/>
        <end position="57"/>
    </location>
</feature>
<organism evidence="2 3">
    <name type="scientific">Rohdeia mirabilis</name>
    <dbReference type="NCBI Taxonomy" id="2528008"/>
    <lineage>
        <taxon>Bacteria</taxon>
        <taxon>Pseudomonadati</taxon>
        <taxon>Planctomycetota</taxon>
        <taxon>Planctomycetia</taxon>
        <taxon>Planctomycetia incertae sedis</taxon>
        <taxon>Rohdeia</taxon>
    </lineage>
</organism>
<keyword evidence="3" id="KW-1185">Reference proteome</keyword>
<sequence>MATSTTLVRPLLAVVAAASLGLTGCLEPGPKYHGKDHKFSWQEDEQEGRKTANREDLIYVQPPRADYGSRK</sequence>
<evidence type="ECO:0000256" key="1">
    <source>
        <dbReference type="SAM" id="MobiDB-lite"/>
    </source>
</evidence>
<protein>
    <submittedName>
        <fullName evidence="2">Uncharacterized protein</fullName>
    </submittedName>
</protein>
<evidence type="ECO:0000313" key="2">
    <source>
        <dbReference type="EMBL" id="QDU85360.1"/>
    </source>
</evidence>
<proteinExistence type="predicted"/>
<accession>A0A518D1L8</accession>
<reference evidence="2 3" key="1">
    <citation type="submission" date="2019-02" db="EMBL/GenBank/DDBJ databases">
        <title>Deep-cultivation of Planctomycetes and their phenomic and genomic characterization uncovers novel biology.</title>
        <authorList>
            <person name="Wiegand S."/>
            <person name="Jogler M."/>
            <person name="Boedeker C."/>
            <person name="Pinto D."/>
            <person name="Vollmers J."/>
            <person name="Rivas-Marin E."/>
            <person name="Kohn T."/>
            <person name="Peeters S.H."/>
            <person name="Heuer A."/>
            <person name="Rast P."/>
            <person name="Oberbeckmann S."/>
            <person name="Bunk B."/>
            <person name="Jeske O."/>
            <person name="Meyerdierks A."/>
            <person name="Storesund J.E."/>
            <person name="Kallscheuer N."/>
            <person name="Luecker S."/>
            <person name="Lage O.M."/>
            <person name="Pohl T."/>
            <person name="Merkel B.J."/>
            <person name="Hornburger P."/>
            <person name="Mueller R.-W."/>
            <person name="Bruemmer F."/>
            <person name="Labrenz M."/>
            <person name="Spormann A.M."/>
            <person name="Op den Camp H."/>
            <person name="Overmann J."/>
            <person name="Amann R."/>
            <person name="Jetten M.S.M."/>
            <person name="Mascher T."/>
            <person name="Medema M.H."/>
            <person name="Devos D.P."/>
            <person name="Kaster A.-K."/>
            <person name="Ovreas L."/>
            <person name="Rohde M."/>
            <person name="Galperin M.Y."/>
            <person name="Jogler C."/>
        </authorList>
    </citation>
    <scope>NUCLEOTIDE SEQUENCE [LARGE SCALE GENOMIC DNA]</scope>
    <source>
        <strain evidence="2 3">Pla163</strain>
    </source>
</reference>
<dbReference type="Proteomes" id="UP000319342">
    <property type="component" value="Chromosome"/>
</dbReference>
<name>A0A518D1L8_9BACT</name>
<dbReference type="RefSeq" id="WP_145188554.1">
    <property type="nucleotide sequence ID" value="NZ_CP036290.1"/>
</dbReference>
<feature type="region of interest" description="Disordered" evidence="1">
    <location>
        <begin position="33"/>
        <end position="71"/>
    </location>
</feature>
<gene>
    <name evidence="2" type="ORF">Pla163_24880</name>
</gene>
<dbReference type="AlphaFoldDB" id="A0A518D1L8"/>
<dbReference type="EMBL" id="CP036290">
    <property type="protein sequence ID" value="QDU85360.1"/>
    <property type="molecule type" value="Genomic_DNA"/>
</dbReference>